<dbReference type="GO" id="GO:0005886">
    <property type="term" value="C:plasma membrane"/>
    <property type="evidence" value="ECO:0007669"/>
    <property type="project" value="UniProtKB-SubCell"/>
</dbReference>
<dbReference type="SUPFAM" id="SSF161098">
    <property type="entry name" value="MetI-like"/>
    <property type="match status" value="1"/>
</dbReference>
<evidence type="ECO:0000256" key="3">
    <source>
        <dbReference type="ARBA" id="ARBA00022475"/>
    </source>
</evidence>
<evidence type="ECO:0000256" key="1">
    <source>
        <dbReference type="ARBA" id="ARBA00004651"/>
    </source>
</evidence>
<dbReference type="InterPro" id="IPR000515">
    <property type="entry name" value="MetI-like"/>
</dbReference>
<dbReference type="PROSITE" id="PS50928">
    <property type="entry name" value="ABC_TM1"/>
    <property type="match status" value="1"/>
</dbReference>
<dbReference type="InterPro" id="IPR035906">
    <property type="entry name" value="MetI-like_sf"/>
</dbReference>
<dbReference type="PANTHER" id="PTHR30450">
    <property type="entry name" value="ABC TRANSPORTER PERMEASE"/>
    <property type="match status" value="1"/>
</dbReference>
<feature type="transmembrane region" description="Helical" evidence="7">
    <location>
        <begin position="190"/>
        <end position="210"/>
    </location>
</feature>
<dbReference type="PANTHER" id="PTHR30450:SF14">
    <property type="entry name" value="TRANSPORTER, PERMEASE PROTEIN, PUTATIVE-RELATED"/>
    <property type="match status" value="1"/>
</dbReference>
<dbReference type="Pfam" id="PF00528">
    <property type="entry name" value="BPD_transp_1"/>
    <property type="match status" value="1"/>
</dbReference>
<evidence type="ECO:0000313" key="9">
    <source>
        <dbReference type="EMBL" id="QMU95877.1"/>
    </source>
</evidence>
<evidence type="ECO:0000256" key="7">
    <source>
        <dbReference type="RuleBase" id="RU363032"/>
    </source>
</evidence>
<keyword evidence="3" id="KW-1003">Cell membrane</keyword>
<evidence type="ECO:0000256" key="5">
    <source>
        <dbReference type="ARBA" id="ARBA00022989"/>
    </source>
</evidence>
<keyword evidence="4 7" id="KW-0812">Transmembrane</keyword>
<dbReference type="Proteomes" id="UP000515708">
    <property type="component" value="Chromosome"/>
</dbReference>
<keyword evidence="6 7" id="KW-0472">Membrane</keyword>
<feature type="transmembrane region" description="Helical" evidence="7">
    <location>
        <begin position="20"/>
        <end position="41"/>
    </location>
</feature>
<evidence type="ECO:0000259" key="8">
    <source>
        <dbReference type="PROSITE" id="PS50928"/>
    </source>
</evidence>
<comment type="subcellular location">
    <subcellularLocation>
        <location evidence="1 7">Cell membrane</location>
        <topology evidence="1 7">Multi-pass membrane protein</topology>
    </subcellularLocation>
</comment>
<keyword evidence="2 7" id="KW-0813">Transport</keyword>
<comment type="similarity">
    <text evidence="7">Belongs to the binding-protein-dependent transport system permease family.</text>
</comment>
<evidence type="ECO:0000313" key="10">
    <source>
        <dbReference type="Proteomes" id="UP000515708"/>
    </source>
</evidence>
<proteinExistence type="inferred from homology"/>
<name>A0A7D7W9C6_9MICO</name>
<evidence type="ECO:0000256" key="2">
    <source>
        <dbReference type="ARBA" id="ARBA00022448"/>
    </source>
</evidence>
<organism evidence="9 10">
    <name type="scientific">Microbacterium esteraromaticum</name>
    <dbReference type="NCBI Taxonomy" id="57043"/>
    <lineage>
        <taxon>Bacteria</taxon>
        <taxon>Bacillati</taxon>
        <taxon>Actinomycetota</taxon>
        <taxon>Actinomycetes</taxon>
        <taxon>Micrococcales</taxon>
        <taxon>Microbacteriaceae</taxon>
        <taxon>Microbacterium</taxon>
    </lineage>
</organism>
<gene>
    <name evidence="9" type="ORF">FVO59_00660</name>
</gene>
<dbReference type="AlphaFoldDB" id="A0A7D7W9C6"/>
<dbReference type="InterPro" id="IPR051322">
    <property type="entry name" value="AA_ABC_Transporter_Permease"/>
</dbReference>
<dbReference type="CDD" id="cd06261">
    <property type="entry name" value="TM_PBP2"/>
    <property type="match status" value="1"/>
</dbReference>
<dbReference type="GO" id="GO:0048473">
    <property type="term" value="P:D-methionine transmembrane transport"/>
    <property type="evidence" value="ECO:0007669"/>
    <property type="project" value="TreeGrafter"/>
</dbReference>
<evidence type="ECO:0000256" key="6">
    <source>
        <dbReference type="ARBA" id="ARBA00023136"/>
    </source>
</evidence>
<accession>A0A7D7W9C6</accession>
<dbReference type="EMBL" id="CP043732">
    <property type="protein sequence ID" value="QMU95877.1"/>
    <property type="molecule type" value="Genomic_DNA"/>
</dbReference>
<sequence length="220" mass="23476">MDRLIELAPEFWKAAVETLYMTAFALIMAGILGTLIGVGLYTTRRGGLLQNRAVNGVLELMVNFFRPIPFVIFIAAISQPLSRSILGIGIGINAGAFGIGLAASFAIARIVEQHLVSVPPGIIEAARAMGAGPWRILFTVVIPESLGPLILGYTFVVVALIDMTAMAGLIGGGGLGAFAQIYGFRQFSPVVMWAAIILIVLFVHLVQLLGTKLARVVMRR</sequence>
<keyword evidence="5 7" id="KW-1133">Transmembrane helix</keyword>
<protein>
    <submittedName>
        <fullName evidence="9">ABC transporter permease</fullName>
    </submittedName>
</protein>
<reference evidence="9 10" key="1">
    <citation type="journal article" date="2020" name="Front. Microbiol.">
        <title>Design of Bacterial Strain-Specific qPCR Assays Using NGS Data and Publicly Available Resources and Its Application to Track Biocontrol Strains.</title>
        <authorList>
            <person name="Hernandez I."/>
            <person name="Sant C."/>
            <person name="Martinez R."/>
            <person name="Fernandez C."/>
        </authorList>
    </citation>
    <scope>NUCLEOTIDE SEQUENCE [LARGE SCALE GENOMIC DNA]</scope>
    <source>
        <strain evidence="9 10">B24</strain>
    </source>
</reference>
<evidence type="ECO:0000256" key="4">
    <source>
        <dbReference type="ARBA" id="ARBA00022692"/>
    </source>
</evidence>
<dbReference type="Gene3D" id="1.10.3720.10">
    <property type="entry name" value="MetI-like"/>
    <property type="match status" value="1"/>
</dbReference>
<feature type="transmembrane region" description="Helical" evidence="7">
    <location>
        <begin position="84"/>
        <end position="108"/>
    </location>
</feature>
<feature type="domain" description="ABC transmembrane type-1" evidence="8">
    <location>
        <begin position="15"/>
        <end position="209"/>
    </location>
</feature>
<feature type="transmembrane region" description="Helical" evidence="7">
    <location>
        <begin position="53"/>
        <end position="78"/>
    </location>
</feature>
<dbReference type="RefSeq" id="WP_182253670.1">
    <property type="nucleotide sequence ID" value="NZ_CP043732.1"/>
</dbReference>